<feature type="compositionally biased region" description="Pro residues" evidence="1">
    <location>
        <begin position="46"/>
        <end position="57"/>
    </location>
</feature>
<comment type="caution">
    <text evidence="2">The sequence shown here is derived from an EMBL/GenBank/DDBJ whole genome shotgun (WGS) entry which is preliminary data.</text>
</comment>
<gene>
    <name evidence="2" type="ORF">GEV33_003500</name>
</gene>
<sequence length="79" mass="8343">MAFNGDGPHTKRQRTETDSANNRVRVAVDRSEAVTGGMRPLRGLPPSGPPANAPPSRPRFGGGRHIHCFGLGAITSPTK</sequence>
<evidence type="ECO:0000313" key="3">
    <source>
        <dbReference type="Proteomes" id="UP000719412"/>
    </source>
</evidence>
<keyword evidence="3" id="KW-1185">Reference proteome</keyword>
<evidence type="ECO:0000313" key="2">
    <source>
        <dbReference type="EMBL" id="KAH0819291.1"/>
    </source>
</evidence>
<reference evidence="2" key="2">
    <citation type="submission" date="2021-08" db="EMBL/GenBank/DDBJ databases">
        <authorList>
            <person name="Eriksson T."/>
        </authorList>
    </citation>
    <scope>NUCLEOTIDE SEQUENCE</scope>
    <source>
        <strain evidence="2">Stoneville</strain>
        <tissue evidence="2">Whole head</tissue>
    </source>
</reference>
<evidence type="ECO:0000256" key="1">
    <source>
        <dbReference type="SAM" id="MobiDB-lite"/>
    </source>
</evidence>
<dbReference type="AlphaFoldDB" id="A0A8J6LNI3"/>
<reference evidence="2" key="1">
    <citation type="journal article" date="2020" name="J Insects Food Feed">
        <title>The yellow mealworm (Tenebrio molitor) genome: a resource for the emerging insects as food and feed industry.</title>
        <authorList>
            <person name="Eriksson T."/>
            <person name="Andere A."/>
            <person name="Kelstrup H."/>
            <person name="Emery V."/>
            <person name="Picard C."/>
        </authorList>
    </citation>
    <scope>NUCLEOTIDE SEQUENCE</scope>
    <source>
        <strain evidence="2">Stoneville</strain>
        <tissue evidence="2">Whole head</tissue>
    </source>
</reference>
<organism evidence="2 3">
    <name type="scientific">Tenebrio molitor</name>
    <name type="common">Yellow mealworm beetle</name>
    <dbReference type="NCBI Taxonomy" id="7067"/>
    <lineage>
        <taxon>Eukaryota</taxon>
        <taxon>Metazoa</taxon>
        <taxon>Ecdysozoa</taxon>
        <taxon>Arthropoda</taxon>
        <taxon>Hexapoda</taxon>
        <taxon>Insecta</taxon>
        <taxon>Pterygota</taxon>
        <taxon>Neoptera</taxon>
        <taxon>Endopterygota</taxon>
        <taxon>Coleoptera</taxon>
        <taxon>Polyphaga</taxon>
        <taxon>Cucujiformia</taxon>
        <taxon>Tenebrionidae</taxon>
        <taxon>Tenebrio</taxon>
    </lineage>
</organism>
<dbReference type="Proteomes" id="UP000719412">
    <property type="component" value="Unassembled WGS sequence"/>
</dbReference>
<dbReference type="EMBL" id="JABDTM020014946">
    <property type="protein sequence ID" value="KAH0819291.1"/>
    <property type="molecule type" value="Genomic_DNA"/>
</dbReference>
<protein>
    <submittedName>
        <fullName evidence="2">Uncharacterized protein</fullName>
    </submittedName>
</protein>
<name>A0A8J6LNI3_TENMO</name>
<feature type="region of interest" description="Disordered" evidence="1">
    <location>
        <begin position="1"/>
        <end position="63"/>
    </location>
</feature>
<accession>A0A8J6LNI3</accession>
<feature type="compositionally biased region" description="Low complexity" evidence="1">
    <location>
        <begin position="36"/>
        <end position="45"/>
    </location>
</feature>
<proteinExistence type="predicted"/>